<dbReference type="Proteomes" id="UP001180020">
    <property type="component" value="Unassembled WGS sequence"/>
</dbReference>
<keyword evidence="2" id="KW-1185">Reference proteome</keyword>
<proteinExistence type="predicted"/>
<gene>
    <name evidence="1" type="ORF">QJS10_CPB04g00697</name>
</gene>
<dbReference type="EMBL" id="JAUJYO010000004">
    <property type="protein sequence ID" value="KAK1319637.1"/>
    <property type="molecule type" value="Genomic_DNA"/>
</dbReference>
<sequence length="73" mass="8244">MAKVLPKLEGKKVDEVEAKSTSESSKITIVTNDNMRMELELNDSLNGQSDVEDARGVPKIDMEFDDEDIPYHF</sequence>
<organism evidence="1 2">
    <name type="scientific">Acorus calamus</name>
    <name type="common">Sweet flag</name>
    <dbReference type="NCBI Taxonomy" id="4465"/>
    <lineage>
        <taxon>Eukaryota</taxon>
        <taxon>Viridiplantae</taxon>
        <taxon>Streptophyta</taxon>
        <taxon>Embryophyta</taxon>
        <taxon>Tracheophyta</taxon>
        <taxon>Spermatophyta</taxon>
        <taxon>Magnoliopsida</taxon>
        <taxon>Liliopsida</taxon>
        <taxon>Acoraceae</taxon>
        <taxon>Acorus</taxon>
    </lineage>
</organism>
<evidence type="ECO:0000313" key="1">
    <source>
        <dbReference type="EMBL" id="KAK1319637.1"/>
    </source>
</evidence>
<reference evidence="1" key="2">
    <citation type="submission" date="2023-06" db="EMBL/GenBank/DDBJ databases">
        <authorList>
            <person name="Ma L."/>
            <person name="Liu K.-W."/>
            <person name="Li Z."/>
            <person name="Hsiao Y.-Y."/>
            <person name="Qi Y."/>
            <person name="Fu T."/>
            <person name="Tang G."/>
            <person name="Zhang D."/>
            <person name="Sun W.-H."/>
            <person name="Liu D.-K."/>
            <person name="Li Y."/>
            <person name="Chen G.-Z."/>
            <person name="Liu X.-D."/>
            <person name="Liao X.-Y."/>
            <person name="Jiang Y.-T."/>
            <person name="Yu X."/>
            <person name="Hao Y."/>
            <person name="Huang J."/>
            <person name="Zhao X.-W."/>
            <person name="Ke S."/>
            <person name="Chen Y.-Y."/>
            <person name="Wu W.-L."/>
            <person name="Hsu J.-L."/>
            <person name="Lin Y.-F."/>
            <person name="Huang M.-D."/>
            <person name="Li C.-Y."/>
            <person name="Huang L."/>
            <person name="Wang Z.-W."/>
            <person name="Zhao X."/>
            <person name="Zhong W.-Y."/>
            <person name="Peng D.-H."/>
            <person name="Ahmad S."/>
            <person name="Lan S."/>
            <person name="Zhang J.-S."/>
            <person name="Tsai W.-C."/>
            <person name="Van De Peer Y."/>
            <person name="Liu Z.-J."/>
        </authorList>
    </citation>
    <scope>NUCLEOTIDE SEQUENCE</scope>
    <source>
        <strain evidence="1">CP</strain>
        <tissue evidence="1">Leaves</tissue>
    </source>
</reference>
<reference evidence="1" key="1">
    <citation type="journal article" date="2023" name="Nat. Commun.">
        <title>Diploid and tetraploid genomes of Acorus and the evolution of monocots.</title>
        <authorList>
            <person name="Ma L."/>
            <person name="Liu K.W."/>
            <person name="Li Z."/>
            <person name="Hsiao Y.Y."/>
            <person name="Qi Y."/>
            <person name="Fu T."/>
            <person name="Tang G.D."/>
            <person name="Zhang D."/>
            <person name="Sun W.H."/>
            <person name="Liu D.K."/>
            <person name="Li Y."/>
            <person name="Chen G.Z."/>
            <person name="Liu X.D."/>
            <person name="Liao X.Y."/>
            <person name="Jiang Y.T."/>
            <person name="Yu X."/>
            <person name="Hao Y."/>
            <person name="Huang J."/>
            <person name="Zhao X.W."/>
            <person name="Ke S."/>
            <person name="Chen Y.Y."/>
            <person name="Wu W.L."/>
            <person name="Hsu J.L."/>
            <person name="Lin Y.F."/>
            <person name="Huang M.D."/>
            <person name="Li C.Y."/>
            <person name="Huang L."/>
            <person name="Wang Z.W."/>
            <person name="Zhao X."/>
            <person name="Zhong W.Y."/>
            <person name="Peng D.H."/>
            <person name="Ahmad S."/>
            <person name="Lan S."/>
            <person name="Zhang J.S."/>
            <person name="Tsai W.C."/>
            <person name="Van de Peer Y."/>
            <person name="Liu Z.J."/>
        </authorList>
    </citation>
    <scope>NUCLEOTIDE SEQUENCE</scope>
    <source>
        <strain evidence="1">CP</strain>
    </source>
</reference>
<protein>
    <submittedName>
        <fullName evidence="1">Uncharacterized protein</fullName>
    </submittedName>
</protein>
<name>A0AAV9F1T8_ACOCL</name>
<comment type="caution">
    <text evidence="1">The sequence shown here is derived from an EMBL/GenBank/DDBJ whole genome shotgun (WGS) entry which is preliminary data.</text>
</comment>
<accession>A0AAV9F1T8</accession>
<evidence type="ECO:0000313" key="2">
    <source>
        <dbReference type="Proteomes" id="UP001180020"/>
    </source>
</evidence>
<dbReference type="AlphaFoldDB" id="A0AAV9F1T8"/>